<sequence>MKKMLRSAALASISFLILAYFYPGFSFAGPNDRVVAALIFAGFYLFLRPALKLLSIPLNLITFGLFSLFINVLLLYLLTFAVSGFEIVAFNFSGVSFAGFNIPGVYLPSFPSAIVAAAALSFLASLLFWIFA</sequence>
<comment type="caution">
    <text evidence="2">The sequence shown here is derived from an EMBL/GenBank/DDBJ whole genome shotgun (WGS) entry which is preliminary data.</text>
</comment>
<dbReference type="AlphaFoldDB" id="A0A1G1W845"/>
<keyword evidence="1" id="KW-0472">Membrane</keyword>
<accession>A0A1G1W845</accession>
<reference evidence="2 3" key="1">
    <citation type="journal article" date="2016" name="Nat. Commun.">
        <title>Thousands of microbial genomes shed light on interconnected biogeochemical processes in an aquifer system.</title>
        <authorList>
            <person name="Anantharaman K."/>
            <person name="Brown C.T."/>
            <person name="Hug L.A."/>
            <person name="Sharon I."/>
            <person name="Castelle C.J."/>
            <person name="Probst A.J."/>
            <person name="Thomas B.C."/>
            <person name="Singh A."/>
            <person name="Wilkins M.J."/>
            <person name="Karaoz U."/>
            <person name="Brodie E.L."/>
            <person name="Williams K.H."/>
            <person name="Hubbard S.S."/>
            <person name="Banfield J.F."/>
        </authorList>
    </citation>
    <scope>NUCLEOTIDE SEQUENCE [LARGE SCALE GENOMIC DNA]</scope>
</reference>
<feature type="transmembrane region" description="Helical" evidence="1">
    <location>
        <begin position="38"/>
        <end position="61"/>
    </location>
</feature>
<dbReference type="PANTHER" id="PTHR37309">
    <property type="entry name" value="SLR0284 PROTEIN"/>
    <property type="match status" value="1"/>
</dbReference>
<feature type="transmembrane region" description="Helical" evidence="1">
    <location>
        <begin position="68"/>
        <end position="90"/>
    </location>
</feature>
<dbReference type="EMBL" id="MHCO01000027">
    <property type="protein sequence ID" value="OGY23853.1"/>
    <property type="molecule type" value="Genomic_DNA"/>
</dbReference>
<keyword evidence="1" id="KW-1133">Transmembrane helix</keyword>
<organism evidence="2 3">
    <name type="scientific">Candidatus Woykebacteria bacterium GWB1_45_5</name>
    <dbReference type="NCBI Taxonomy" id="1802592"/>
    <lineage>
        <taxon>Bacteria</taxon>
        <taxon>Candidatus Woykeibacteriota</taxon>
    </lineage>
</organism>
<proteinExistence type="predicted"/>
<name>A0A1G1W845_9BACT</name>
<dbReference type="InterPro" id="IPR007165">
    <property type="entry name" value="Phage_holin_4_2"/>
</dbReference>
<feature type="transmembrane region" description="Helical" evidence="1">
    <location>
        <begin position="110"/>
        <end position="131"/>
    </location>
</feature>
<evidence type="ECO:0000313" key="3">
    <source>
        <dbReference type="Proteomes" id="UP000178493"/>
    </source>
</evidence>
<evidence type="ECO:0000313" key="2">
    <source>
        <dbReference type="EMBL" id="OGY23853.1"/>
    </source>
</evidence>
<protein>
    <recommendedName>
        <fullName evidence="4">Phage holin family protein</fullName>
    </recommendedName>
</protein>
<evidence type="ECO:0000256" key="1">
    <source>
        <dbReference type="SAM" id="Phobius"/>
    </source>
</evidence>
<dbReference type="PANTHER" id="PTHR37309:SF1">
    <property type="entry name" value="SLR0284 PROTEIN"/>
    <property type="match status" value="1"/>
</dbReference>
<keyword evidence="1" id="KW-0812">Transmembrane</keyword>
<dbReference type="Proteomes" id="UP000178493">
    <property type="component" value="Unassembled WGS sequence"/>
</dbReference>
<gene>
    <name evidence="2" type="ORF">A2126_00545</name>
</gene>
<dbReference type="Pfam" id="PF04020">
    <property type="entry name" value="Phage_holin_4_2"/>
    <property type="match status" value="1"/>
</dbReference>
<evidence type="ECO:0008006" key="4">
    <source>
        <dbReference type="Google" id="ProtNLM"/>
    </source>
</evidence>